<evidence type="ECO:0000313" key="3">
    <source>
        <dbReference type="Proteomes" id="UP000663836"/>
    </source>
</evidence>
<proteinExistence type="predicted"/>
<reference evidence="2" key="1">
    <citation type="submission" date="2021-02" db="EMBL/GenBank/DDBJ databases">
        <authorList>
            <person name="Nowell W R."/>
        </authorList>
    </citation>
    <scope>NUCLEOTIDE SEQUENCE</scope>
</reference>
<name>A0A818VHS3_9BILA</name>
<protein>
    <submittedName>
        <fullName evidence="2">Uncharacterized protein</fullName>
    </submittedName>
</protein>
<dbReference type="Proteomes" id="UP000663836">
    <property type="component" value="Unassembled WGS sequence"/>
</dbReference>
<dbReference type="EMBL" id="CAJNOT010000493">
    <property type="protein sequence ID" value="CAF1000560.1"/>
    <property type="molecule type" value="Genomic_DNA"/>
</dbReference>
<gene>
    <name evidence="2" type="ORF">JBS370_LOCUS9904</name>
    <name evidence="1" type="ORF">ZHD862_LOCUS12503</name>
</gene>
<sequence length="167" mass="19465">MSLIDLRSKYGSVDTLLLENQFDKALNELTNVINTLVNNNTLIQDKDSRNLLIVACIKRIDLNYQRKKFNDILNDIKVLESVNYNVYRNFDLFAKKLEAKSEIHKDDLNDKLQKLEVHFRLYFTNLTLENIVEISKITDSDYVSAIQLNILSITTVRVYAESFQSIK</sequence>
<comment type="caution">
    <text evidence="2">The sequence shown here is derived from an EMBL/GenBank/DDBJ whole genome shotgun (WGS) entry which is preliminary data.</text>
</comment>
<evidence type="ECO:0000313" key="1">
    <source>
        <dbReference type="EMBL" id="CAF1000560.1"/>
    </source>
</evidence>
<dbReference type="EMBL" id="CAJOBD010000695">
    <property type="protein sequence ID" value="CAF3707278.1"/>
    <property type="molecule type" value="Genomic_DNA"/>
</dbReference>
<dbReference type="AlphaFoldDB" id="A0A818VHS3"/>
<accession>A0A818VHS3</accession>
<organism evidence="2 3">
    <name type="scientific">Rotaria sordida</name>
    <dbReference type="NCBI Taxonomy" id="392033"/>
    <lineage>
        <taxon>Eukaryota</taxon>
        <taxon>Metazoa</taxon>
        <taxon>Spiralia</taxon>
        <taxon>Gnathifera</taxon>
        <taxon>Rotifera</taxon>
        <taxon>Eurotatoria</taxon>
        <taxon>Bdelloidea</taxon>
        <taxon>Philodinida</taxon>
        <taxon>Philodinidae</taxon>
        <taxon>Rotaria</taxon>
    </lineage>
</organism>
<dbReference type="Proteomes" id="UP000663864">
    <property type="component" value="Unassembled WGS sequence"/>
</dbReference>
<evidence type="ECO:0000313" key="2">
    <source>
        <dbReference type="EMBL" id="CAF3707278.1"/>
    </source>
</evidence>